<evidence type="ECO:0000256" key="1">
    <source>
        <dbReference type="ARBA" id="ARBA00038283"/>
    </source>
</evidence>
<geneLocation type="plasmid" evidence="5">
    <name>pve_Plasmid</name>
</geneLocation>
<reference evidence="5" key="1">
    <citation type="submission" date="2016-07" db="EMBL/GenBank/DDBJ databases">
        <authorList>
            <person name="Florea S."/>
            <person name="Webb J.S."/>
            <person name="Jaromczyk J."/>
            <person name="Schardl C.L."/>
        </authorList>
    </citation>
    <scope>NUCLEOTIDE SEQUENCE [LARGE SCALE GENOMIC DNA]</scope>
    <source>
        <strain evidence="5">1YdBTEX2</strain>
        <plasmid evidence="5">Plasmid pve_Plasmid</plasmid>
    </source>
</reference>
<sequence length="484" mass="54739">METSSKRSGTKRKSITTGDVDQDPPKRKRAPKILVVREIEPSKAVELKKAVEALAMRNVSTTSDFTFLQRKLYNTLTQFAQQRPDTEMVHDIPIKLVEEHVGHTTSNSRDHLKKVLRGMTQVQVEFDYKGESPGRKSGWGVANLIAEAYILEDNQTIRYSFPPELKRRLLDPTIFNLIDLRMQYHFTSYSALSLHELVSRYFGFSQKETFREHWTAWSVLLSGSATPHAEFRDFNKMLGRAVDQVNSIEGRFKIEVVVTKNNRKYDKLWFKLETLMQPELGLSPAPEIVGADVSKRLKALSLSSKDIEEMAMSHDEEYLLAQADYTESQMKKKDSVASPAAYFKAAVANNYAKAPSKQKSPTTSNTPPDAPRPAKAAKKLAASSQASSTNQMDVLLEQWGAAQRTTIRDEINALSPEERQELFASYEPKLKNDDMAFKQYKSKGWTPMVLNCLVAIIFEERFQEAPTSDQLLQFLLSANAGVKA</sequence>
<evidence type="ECO:0000259" key="3">
    <source>
        <dbReference type="Pfam" id="PF01051"/>
    </source>
</evidence>
<dbReference type="GO" id="GO:0006270">
    <property type="term" value="P:DNA replication initiation"/>
    <property type="evidence" value="ECO:0007669"/>
    <property type="project" value="InterPro"/>
</dbReference>
<dbReference type="InterPro" id="IPR036388">
    <property type="entry name" value="WH-like_DNA-bd_sf"/>
</dbReference>
<feature type="region of interest" description="Disordered" evidence="2">
    <location>
        <begin position="353"/>
        <end position="389"/>
    </location>
</feature>
<dbReference type="InterPro" id="IPR000525">
    <property type="entry name" value="Initiator_Rep_WH1"/>
</dbReference>
<evidence type="ECO:0000313" key="5">
    <source>
        <dbReference type="Proteomes" id="UP000245431"/>
    </source>
</evidence>
<dbReference type="Proteomes" id="UP000245431">
    <property type="component" value="Plasmid PVE_plasmid"/>
</dbReference>
<name>A0A1D3KB08_PSEVE</name>
<evidence type="ECO:0000256" key="2">
    <source>
        <dbReference type="SAM" id="MobiDB-lite"/>
    </source>
</evidence>
<proteinExistence type="inferred from homology"/>
<evidence type="ECO:0000313" key="4">
    <source>
        <dbReference type="EMBL" id="SBW85391.1"/>
    </source>
</evidence>
<dbReference type="GO" id="GO:0003887">
    <property type="term" value="F:DNA-directed DNA polymerase activity"/>
    <property type="evidence" value="ECO:0007669"/>
    <property type="project" value="InterPro"/>
</dbReference>
<feature type="domain" description="Initiator Rep protein WH1" evidence="3">
    <location>
        <begin position="64"/>
        <end position="198"/>
    </location>
</feature>
<dbReference type="AlphaFoldDB" id="A0A1D3KB08"/>
<feature type="compositionally biased region" description="Polar residues" evidence="2">
    <location>
        <begin position="357"/>
        <end position="366"/>
    </location>
</feature>
<organism evidence="4 5">
    <name type="scientific">Pseudomonas veronii 1YdBTEX2</name>
    <dbReference type="NCBI Taxonomy" id="1295141"/>
    <lineage>
        <taxon>Bacteria</taxon>
        <taxon>Pseudomonadati</taxon>
        <taxon>Pseudomonadota</taxon>
        <taxon>Gammaproteobacteria</taxon>
        <taxon>Pseudomonadales</taxon>
        <taxon>Pseudomonadaceae</taxon>
        <taxon>Pseudomonas</taxon>
    </lineage>
</organism>
<protein>
    <recommendedName>
        <fullName evidence="3">Initiator Rep protein WH1 domain-containing protein</fullName>
    </recommendedName>
</protein>
<feature type="compositionally biased region" description="Low complexity" evidence="2">
    <location>
        <begin position="379"/>
        <end position="388"/>
    </location>
</feature>
<accession>A0A1D3KB08</accession>
<dbReference type="EMBL" id="LT599585">
    <property type="protein sequence ID" value="SBW85391.1"/>
    <property type="molecule type" value="Genomic_DNA"/>
</dbReference>
<dbReference type="Pfam" id="PF01051">
    <property type="entry name" value="Rep3_N"/>
    <property type="match status" value="1"/>
</dbReference>
<comment type="similarity">
    <text evidence="1">Belongs to the initiator RepB protein family.</text>
</comment>
<feature type="region of interest" description="Disordered" evidence="2">
    <location>
        <begin position="1"/>
        <end position="30"/>
    </location>
</feature>
<keyword evidence="4" id="KW-0614">Plasmid</keyword>
<dbReference type="Gene3D" id="1.10.10.10">
    <property type="entry name" value="Winged helix-like DNA-binding domain superfamily/Winged helix DNA-binding domain"/>
    <property type="match status" value="1"/>
</dbReference>
<gene>
    <name evidence="4" type="ORF">PVE_P0353</name>
</gene>